<accession>A0ACC0UT89</accession>
<protein>
    <submittedName>
        <fullName evidence="1">Uncharacterized protein</fullName>
    </submittedName>
</protein>
<gene>
    <name evidence="1" type="ORF">N3K66_008886</name>
</gene>
<reference evidence="1" key="1">
    <citation type="submission" date="2022-10" db="EMBL/GenBank/DDBJ databases">
        <title>Complete Genome of Trichothecium roseum strain YXFP-22015, a Plant Pathogen Isolated from Citrus.</title>
        <authorList>
            <person name="Wang Y."/>
            <person name="Zhu L."/>
        </authorList>
    </citation>
    <scope>NUCLEOTIDE SEQUENCE</scope>
    <source>
        <strain evidence="1">YXFP-22015</strain>
    </source>
</reference>
<evidence type="ECO:0000313" key="1">
    <source>
        <dbReference type="EMBL" id="KAI9896714.1"/>
    </source>
</evidence>
<evidence type="ECO:0000313" key="2">
    <source>
        <dbReference type="Proteomes" id="UP001163324"/>
    </source>
</evidence>
<proteinExistence type="predicted"/>
<dbReference type="Proteomes" id="UP001163324">
    <property type="component" value="Chromosome 9"/>
</dbReference>
<comment type="caution">
    <text evidence="1">The sequence shown here is derived from an EMBL/GenBank/DDBJ whole genome shotgun (WGS) entry which is preliminary data.</text>
</comment>
<organism evidence="1 2">
    <name type="scientific">Trichothecium roseum</name>
    <dbReference type="NCBI Taxonomy" id="47278"/>
    <lineage>
        <taxon>Eukaryota</taxon>
        <taxon>Fungi</taxon>
        <taxon>Dikarya</taxon>
        <taxon>Ascomycota</taxon>
        <taxon>Pezizomycotina</taxon>
        <taxon>Sordariomycetes</taxon>
        <taxon>Hypocreomycetidae</taxon>
        <taxon>Hypocreales</taxon>
        <taxon>Hypocreales incertae sedis</taxon>
        <taxon>Trichothecium</taxon>
    </lineage>
</organism>
<dbReference type="EMBL" id="CM047948">
    <property type="protein sequence ID" value="KAI9896714.1"/>
    <property type="molecule type" value="Genomic_DNA"/>
</dbReference>
<keyword evidence="2" id="KW-1185">Reference proteome</keyword>
<sequence length="411" mass="46167">MLVTAFDDFELPKVRVSVMSSLLGIGIFTLNGTSWSRARSVLKPSLARSKMDALPGILDKHFGAFMRHVSPTTTTETAARTATRTIIDLQPLFFAITMDVATEFLFGRSTGMLDSDKGTNEYDKQFLDDYMFCSEEAVKRMRMGPLSRFQYSKPANEAKRRVFAYVDKYIEESLARNARRGSAISDNNVLTELADAIGDRKLLRDQVLHILLASRDTTASLLSNLFFVLARKPDMYQRLRQEVVNALGSGQPTFAQLKDMTYLKWCVNESLRLHPVIPSNAREAVRDAVLPHGGGPDGESPLLVPKGTVVIYNFYSMHRDESVFGPRPEEFDPERWDGLRPGWNFLPFNGGPRACIGQQFALLESHYIIARLVQAFASMTSRDETEEWMELSALAMTCRNGVEVSLHRASS</sequence>
<name>A0ACC0UT89_9HYPO</name>